<dbReference type="EMBL" id="BLBS01000020">
    <property type="protein sequence ID" value="GET87450.1"/>
    <property type="molecule type" value="Genomic_DNA"/>
</dbReference>
<keyword evidence="4" id="KW-0479">Metal-binding</keyword>
<dbReference type="PROSITE" id="PS00018">
    <property type="entry name" value="EF_HAND_1"/>
    <property type="match status" value="1"/>
</dbReference>
<dbReference type="GO" id="GO:0005509">
    <property type="term" value="F:calcium ion binding"/>
    <property type="evidence" value="ECO:0007669"/>
    <property type="project" value="InterPro"/>
</dbReference>
<dbReference type="PRINTS" id="PR01362">
    <property type="entry name" value="CALFLAGIN"/>
</dbReference>
<evidence type="ECO:0000256" key="3">
    <source>
        <dbReference type="ARBA" id="ARBA00005727"/>
    </source>
</evidence>
<dbReference type="EMBL" id="BLBS01000087">
    <property type="protein sequence ID" value="GET93874.1"/>
    <property type="molecule type" value="Genomic_DNA"/>
</dbReference>
<keyword evidence="8" id="KW-0969">Cilium</keyword>
<dbReference type="Gene3D" id="1.10.238.10">
    <property type="entry name" value="EF-hand"/>
    <property type="match status" value="2"/>
</dbReference>
<keyword evidence="6" id="KW-0106">Calcium</keyword>
<organism evidence="13 14">
    <name type="scientific">Leishmania tarentolae</name>
    <name type="common">Sauroleishmania tarentolae</name>
    <dbReference type="NCBI Taxonomy" id="5689"/>
    <lineage>
        <taxon>Eukaryota</taxon>
        <taxon>Discoba</taxon>
        <taxon>Euglenozoa</taxon>
        <taxon>Kinetoplastea</taxon>
        <taxon>Metakinetoplastina</taxon>
        <taxon>Trypanosomatida</taxon>
        <taxon>Trypanosomatidae</taxon>
        <taxon>Leishmaniinae</taxon>
        <taxon>Leishmania</taxon>
        <taxon>lizard Leishmania</taxon>
    </lineage>
</organism>
<dbReference type="Pfam" id="PF22592">
    <property type="entry name" value="FCaBP_EF-hand"/>
    <property type="match status" value="1"/>
</dbReference>
<keyword evidence="7 13" id="KW-0282">Flagellum</keyword>
<dbReference type="Proteomes" id="UP000419144">
    <property type="component" value="Unassembled WGS sequence"/>
</dbReference>
<dbReference type="InterPro" id="IPR018247">
    <property type="entry name" value="EF_Hand_1_Ca_BS"/>
</dbReference>
<keyword evidence="9" id="KW-0966">Cell projection</keyword>
<protein>
    <submittedName>
        <fullName evidence="13">Flagellar calcium-binding protein, putative</fullName>
    </submittedName>
</protein>
<evidence type="ECO:0000256" key="8">
    <source>
        <dbReference type="ARBA" id="ARBA00023069"/>
    </source>
</evidence>
<dbReference type="InterPro" id="IPR011992">
    <property type="entry name" value="EF-hand-dom_pair"/>
</dbReference>
<feature type="region of interest" description="Disordered" evidence="10">
    <location>
        <begin position="1"/>
        <end position="20"/>
    </location>
</feature>
<evidence type="ECO:0000256" key="6">
    <source>
        <dbReference type="ARBA" id="ARBA00022837"/>
    </source>
</evidence>
<evidence type="ECO:0000256" key="9">
    <source>
        <dbReference type="ARBA" id="ARBA00023273"/>
    </source>
</evidence>
<dbReference type="PROSITE" id="PS50222">
    <property type="entry name" value="EF_HAND_2"/>
    <property type="match status" value="2"/>
</dbReference>
<evidence type="ECO:0000313" key="12">
    <source>
        <dbReference type="EMBL" id="GET87450.1"/>
    </source>
</evidence>
<comment type="caution">
    <text evidence="13">The sequence shown here is derived from an EMBL/GenBank/DDBJ whole genome shotgun (WGS) entry which is preliminary data.</text>
</comment>
<sequence>MGCGGTKTAQKSSEDKTATERRIAWEKISRRLPRQKTAEDKELRIKLFKKFCQNDTEKLTMEEVYQGCVNIVQLDELTTRLRDIVKRAFNKAKSMGSTAGDGQGSSEFVELFEFRLILCYIYHYFQLTLMFDELDTSGNMLVDAKEFKGAVSKMSEWGFVIEDPGTVFKEIDVDSSGQVSFDEFAAWATARKLDADEDADNSE</sequence>
<dbReference type="GO" id="GO:0031514">
    <property type="term" value="C:motile cilium"/>
    <property type="evidence" value="ECO:0007669"/>
    <property type="project" value="UniProtKB-SubCell"/>
</dbReference>
<dbReference type="SMART" id="SM00054">
    <property type="entry name" value="EFh"/>
    <property type="match status" value="2"/>
</dbReference>
<evidence type="ECO:0000313" key="13">
    <source>
        <dbReference type="EMBL" id="GET93874.1"/>
    </source>
</evidence>
<dbReference type="AlphaFoldDB" id="A0A640KXY6"/>
<evidence type="ECO:0000313" key="14">
    <source>
        <dbReference type="Proteomes" id="UP000419144"/>
    </source>
</evidence>
<feature type="domain" description="EF-hand" evidence="11">
    <location>
        <begin position="122"/>
        <end position="157"/>
    </location>
</feature>
<dbReference type="Pfam" id="PF13499">
    <property type="entry name" value="EF-hand_7"/>
    <property type="match status" value="1"/>
</dbReference>
<dbReference type="InterPro" id="IPR003299">
    <property type="entry name" value="Calflagin-bd"/>
</dbReference>
<dbReference type="VEuPathDB" id="TriTrypDB:LtaPh_9905801"/>
<evidence type="ECO:0000259" key="11">
    <source>
        <dbReference type="PROSITE" id="PS50222"/>
    </source>
</evidence>
<dbReference type="SUPFAM" id="SSF47473">
    <property type="entry name" value="EF-hand"/>
    <property type="match status" value="1"/>
</dbReference>
<dbReference type="InterPro" id="IPR002048">
    <property type="entry name" value="EF_hand_dom"/>
</dbReference>
<comment type="subcellular location">
    <subcellularLocation>
        <location evidence="2">Cell projection</location>
        <location evidence="2">Cilium</location>
        <location evidence="2">Flagellum</location>
    </subcellularLocation>
</comment>
<evidence type="ECO:0000256" key="10">
    <source>
        <dbReference type="SAM" id="MobiDB-lite"/>
    </source>
</evidence>
<name>A0A640KXY6_LEITA</name>
<gene>
    <name evidence="12" type="ORF">LtaPh_1609100</name>
    <name evidence="13" type="ORF">LtaPh_9905801</name>
</gene>
<comment type="similarity">
    <text evidence="3">Belongs to the calflagin family.</text>
</comment>
<evidence type="ECO:0000256" key="4">
    <source>
        <dbReference type="ARBA" id="ARBA00022723"/>
    </source>
</evidence>
<proteinExistence type="inferred from homology"/>
<dbReference type="InterPro" id="IPR054322">
    <property type="entry name" value="FCABP_EF-hand"/>
</dbReference>
<accession>A0A640KXY6</accession>
<dbReference type="VEuPathDB" id="TriTrypDB:LtaPh_1609100"/>
<evidence type="ECO:0000256" key="2">
    <source>
        <dbReference type="ARBA" id="ARBA00004230"/>
    </source>
</evidence>
<keyword evidence="14" id="KW-1185">Reference proteome</keyword>
<reference evidence="13 14" key="1">
    <citation type="submission" date="2019-11" db="EMBL/GenBank/DDBJ databases">
        <title>Leishmania tarentolae CDS.</title>
        <authorList>
            <person name="Goto Y."/>
            <person name="Yamagishi J."/>
        </authorList>
    </citation>
    <scope>NUCLEOTIDE SEQUENCE [LARGE SCALE GENOMIC DNA]</scope>
    <source>
        <strain evidence="13 14">Parrot Tar II</strain>
    </source>
</reference>
<feature type="domain" description="EF-hand" evidence="11">
    <location>
        <begin position="159"/>
        <end position="194"/>
    </location>
</feature>
<keyword evidence="5" id="KW-0677">Repeat</keyword>
<evidence type="ECO:0000256" key="7">
    <source>
        <dbReference type="ARBA" id="ARBA00022846"/>
    </source>
</evidence>
<evidence type="ECO:0000256" key="1">
    <source>
        <dbReference type="ARBA" id="ARBA00002387"/>
    </source>
</evidence>
<evidence type="ECO:0000256" key="5">
    <source>
        <dbReference type="ARBA" id="ARBA00022737"/>
    </source>
</evidence>
<dbReference type="CDD" id="cd00051">
    <property type="entry name" value="EFh"/>
    <property type="match status" value="1"/>
</dbReference>
<comment type="function">
    <text evidence="1">May contribute to the rapid motility of the trypanosomes, playing a role either in flagellar structure or in calcium metabolism. Could alternate between a GDP-bound inactive form to a calcium/GTP-bound active form.</text>
</comment>
<dbReference type="OrthoDB" id="270165at2759"/>